<dbReference type="RefSeq" id="WP_107000024.1">
    <property type="nucleotide sequence ID" value="NZ_PYLO01000001.1"/>
</dbReference>
<dbReference type="SUPFAM" id="SSF103481">
    <property type="entry name" value="Multidrug resistance efflux transporter EmrE"/>
    <property type="match status" value="2"/>
</dbReference>
<evidence type="ECO:0000256" key="5">
    <source>
        <dbReference type="ARBA" id="ARBA00022989"/>
    </source>
</evidence>
<dbReference type="InterPro" id="IPR051258">
    <property type="entry name" value="Diverse_Substrate_Transporter"/>
</dbReference>
<reference evidence="9 10" key="1">
    <citation type="submission" date="2018-03" db="EMBL/GenBank/DDBJ databases">
        <title>Lachnoclostridium SNUG30386 gen.nov., sp.nov., isolated from human faeces.</title>
        <authorList>
            <person name="Seo B."/>
            <person name="Jeon K."/>
            <person name="Ko G."/>
        </authorList>
    </citation>
    <scope>NUCLEOTIDE SEQUENCE [LARGE SCALE GENOMIC DNA]</scope>
    <source>
        <strain evidence="9 10">SNUG30386</strain>
    </source>
</reference>
<keyword evidence="5 7" id="KW-1133">Transmembrane helix</keyword>
<organism evidence="9 10">
    <name type="scientific">Clostridium fessum</name>
    <dbReference type="NCBI Taxonomy" id="2126740"/>
    <lineage>
        <taxon>Bacteria</taxon>
        <taxon>Bacillati</taxon>
        <taxon>Bacillota</taxon>
        <taxon>Clostridia</taxon>
        <taxon>Eubacteriales</taxon>
        <taxon>Clostridiaceae</taxon>
        <taxon>Clostridium</taxon>
    </lineage>
</organism>
<evidence type="ECO:0000313" key="10">
    <source>
        <dbReference type="Proteomes" id="UP000241048"/>
    </source>
</evidence>
<accession>A0A2T3FU95</accession>
<evidence type="ECO:0000259" key="8">
    <source>
        <dbReference type="Pfam" id="PF00892"/>
    </source>
</evidence>
<dbReference type="Proteomes" id="UP000241048">
    <property type="component" value="Unassembled WGS sequence"/>
</dbReference>
<keyword evidence="3" id="KW-1003">Cell membrane</keyword>
<proteinExistence type="inferred from homology"/>
<name>A0A2T3FU95_9CLOT</name>
<feature type="transmembrane region" description="Helical" evidence="7">
    <location>
        <begin position="125"/>
        <end position="143"/>
    </location>
</feature>
<dbReference type="InterPro" id="IPR037185">
    <property type="entry name" value="EmrE-like"/>
</dbReference>
<dbReference type="GO" id="GO:0005886">
    <property type="term" value="C:plasma membrane"/>
    <property type="evidence" value="ECO:0007669"/>
    <property type="project" value="UniProtKB-SubCell"/>
</dbReference>
<evidence type="ECO:0000256" key="2">
    <source>
        <dbReference type="ARBA" id="ARBA00007362"/>
    </source>
</evidence>
<sequence length="296" mass="32464">MSETNNKGVKVLASASLLFVTIIWGSAFVVMKNSMDAITPTYLLAYRFTIAALGMAALFWKQIRGMSMQEFKCGALAGLFLFISYYFQTYGLKYTTASKNAFITTLYVVIVPFLAWAVNHVRPKANNLIAAGFAVVGLALLSLKGELSVNFGDFLTLVCGICFAVHMIFLDRFTAYCTPIRLTVMQMGTAAACSWVLGLLTEGAFHPEVFTLPGVAVSMLYLGLASSMLCFLLQTVGQKYLSASTSSILLSFESVFGLLFSVWLLHEELTLRMLIGCGLMFAAAILAEWTPKRKRN</sequence>
<keyword evidence="6 7" id="KW-0472">Membrane</keyword>
<feature type="transmembrane region" description="Helical" evidence="7">
    <location>
        <begin position="149"/>
        <end position="170"/>
    </location>
</feature>
<dbReference type="PANTHER" id="PTHR42920">
    <property type="entry name" value="OS03G0707200 PROTEIN-RELATED"/>
    <property type="match status" value="1"/>
</dbReference>
<feature type="transmembrane region" description="Helical" evidence="7">
    <location>
        <begin position="212"/>
        <end position="233"/>
    </location>
</feature>
<evidence type="ECO:0000256" key="1">
    <source>
        <dbReference type="ARBA" id="ARBA00004651"/>
    </source>
</evidence>
<dbReference type="PANTHER" id="PTHR42920:SF5">
    <property type="entry name" value="EAMA DOMAIN-CONTAINING PROTEIN"/>
    <property type="match status" value="1"/>
</dbReference>
<feature type="transmembrane region" description="Helical" evidence="7">
    <location>
        <begin position="37"/>
        <end position="59"/>
    </location>
</feature>
<evidence type="ECO:0000256" key="4">
    <source>
        <dbReference type="ARBA" id="ARBA00022692"/>
    </source>
</evidence>
<dbReference type="AlphaFoldDB" id="A0A2T3FU95"/>
<feature type="transmembrane region" description="Helical" evidence="7">
    <location>
        <begin position="71"/>
        <end position="88"/>
    </location>
</feature>
<comment type="subcellular location">
    <subcellularLocation>
        <location evidence="1">Cell membrane</location>
        <topology evidence="1">Multi-pass membrane protein</topology>
    </subcellularLocation>
</comment>
<evidence type="ECO:0000256" key="7">
    <source>
        <dbReference type="SAM" id="Phobius"/>
    </source>
</evidence>
<feature type="transmembrane region" description="Helical" evidence="7">
    <location>
        <begin position="12"/>
        <end position="31"/>
    </location>
</feature>
<dbReference type="EMBL" id="PYLO01000001">
    <property type="protein sequence ID" value="PST38857.1"/>
    <property type="molecule type" value="Genomic_DNA"/>
</dbReference>
<feature type="transmembrane region" description="Helical" evidence="7">
    <location>
        <begin position="100"/>
        <end position="118"/>
    </location>
</feature>
<comment type="caution">
    <text evidence="9">The sequence shown here is derived from an EMBL/GenBank/DDBJ whole genome shotgun (WGS) entry which is preliminary data.</text>
</comment>
<comment type="similarity">
    <text evidence="2">Belongs to the EamA transporter family.</text>
</comment>
<evidence type="ECO:0000256" key="3">
    <source>
        <dbReference type="ARBA" id="ARBA00022475"/>
    </source>
</evidence>
<keyword evidence="4 7" id="KW-0812">Transmembrane</keyword>
<feature type="domain" description="EamA" evidence="8">
    <location>
        <begin position="151"/>
        <end position="286"/>
    </location>
</feature>
<feature type="transmembrane region" description="Helical" evidence="7">
    <location>
        <begin position="271"/>
        <end position="290"/>
    </location>
</feature>
<dbReference type="InterPro" id="IPR000620">
    <property type="entry name" value="EamA_dom"/>
</dbReference>
<evidence type="ECO:0000256" key="6">
    <source>
        <dbReference type="ARBA" id="ARBA00023136"/>
    </source>
</evidence>
<keyword evidence="10" id="KW-1185">Reference proteome</keyword>
<dbReference type="Pfam" id="PF00892">
    <property type="entry name" value="EamA"/>
    <property type="match status" value="2"/>
</dbReference>
<evidence type="ECO:0000313" key="9">
    <source>
        <dbReference type="EMBL" id="PST38857.1"/>
    </source>
</evidence>
<feature type="transmembrane region" description="Helical" evidence="7">
    <location>
        <begin position="240"/>
        <end position="265"/>
    </location>
</feature>
<gene>
    <name evidence="9" type="ORF">C7U56_02670</name>
</gene>
<feature type="domain" description="EamA" evidence="8">
    <location>
        <begin position="17"/>
        <end position="142"/>
    </location>
</feature>
<feature type="transmembrane region" description="Helical" evidence="7">
    <location>
        <begin position="182"/>
        <end position="200"/>
    </location>
</feature>
<protein>
    <submittedName>
        <fullName evidence="9">EamA family transporter</fullName>
    </submittedName>
</protein>